<dbReference type="PANTHER" id="PTHR47442">
    <property type="entry name" value="MYND-TYPE ZINC FINGER PROTEIN MUB1"/>
    <property type="match status" value="1"/>
</dbReference>
<dbReference type="AlphaFoldDB" id="A0AAD7R195"/>
<accession>A0AAD7R195</accession>
<dbReference type="SUPFAM" id="SSF144232">
    <property type="entry name" value="HIT/MYND zinc finger-like"/>
    <property type="match status" value="1"/>
</dbReference>
<evidence type="ECO:0000256" key="6">
    <source>
        <dbReference type="ARBA" id="ARBA00022833"/>
    </source>
</evidence>
<feature type="region of interest" description="Disordered" evidence="8">
    <location>
        <begin position="353"/>
        <end position="379"/>
    </location>
</feature>
<comment type="subcellular location">
    <subcellularLocation>
        <location evidence="1">Cytoplasm</location>
    </subcellularLocation>
</comment>
<sequence>MRDVNFFSVLNNKATANMTPTLYDRRALDCPFDRPLVNSLSSLCVLVSSSQLIRESLATDGGIDRLIAILKSCEGMHSRDLLTSWKWSLALQCLSSVGVRGSEAVRRRVVEADIVPVLATVLDNFLEAVEKVRMYHDFFVNHPSSQSQTAAPDARNPILPLIAPSAPIVPRQRQITQDNDSEQEQSEPRPTQRQTADGPMFDSGIDVNAADMFVTMMGAAVATTEQQQRQVARHEDGLVQVSREVGTEVPPTADATDANNAYISRLHQHMYHHHRHHHRHHHSHSHSHSHSHAHSHTQSRHPSPATSTIAGPNAVTATEPARPGSSSAIVPSDVADTATAMDIDDVSHGIMASSESSQVATDADDIHNSSSDDVQYSETSSYTADIAPRIIDMDYAVESTASSVFDVTQGSADSEPVTSNDGLSAPSVRTQLSPLFGAASTPTAPVAQAEPSPVQPAPQTESVTGVSPASLSIPAFLGAQDNLPREDDVLMSLQLLAYVSKYVCLRPYFQNTHIVPRLSTRADVRSHISSAPSNAGLDNPSLVPEDESLIADEYKLPTLNLFQLVERFTTRMFVGDLHYWASVIMRNSCRKDESRGGVRQCGYFECGTWEEYPKQFAKCRRCRRTKYCSKTCQSKAWFFHRHWCVPPE</sequence>
<evidence type="ECO:0000256" key="4">
    <source>
        <dbReference type="ARBA" id="ARBA00022723"/>
    </source>
</evidence>
<evidence type="ECO:0000256" key="7">
    <source>
        <dbReference type="PROSITE-ProRule" id="PRU00134"/>
    </source>
</evidence>
<keyword evidence="4" id="KW-0479">Metal-binding</keyword>
<dbReference type="GeneID" id="80884734"/>
<dbReference type="Proteomes" id="UP001217417">
    <property type="component" value="Unassembled WGS sequence"/>
</dbReference>
<dbReference type="InterPro" id="IPR011989">
    <property type="entry name" value="ARM-like"/>
</dbReference>
<evidence type="ECO:0000256" key="1">
    <source>
        <dbReference type="ARBA" id="ARBA00004496"/>
    </source>
</evidence>
<dbReference type="Pfam" id="PF01753">
    <property type="entry name" value="zf-MYND"/>
    <property type="match status" value="1"/>
</dbReference>
<dbReference type="InterPro" id="IPR002893">
    <property type="entry name" value="Znf_MYND"/>
</dbReference>
<proteinExistence type="inferred from homology"/>
<feature type="compositionally biased region" description="Basic residues" evidence="8">
    <location>
        <begin position="271"/>
        <end position="299"/>
    </location>
</feature>
<gene>
    <name evidence="10" type="ORF">POJ06DRAFT_272603</name>
</gene>
<evidence type="ECO:0000313" key="10">
    <source>
        <dbReference type="EMBL" id="KAJ8103952.1"/>
    </source>
</evidence>
<dbReference type="RefSeq" id="XP_056047402.1">
    <property type="nucleotide sequence ID" value="XM_056189568.1"/>
</dbReference>
<comment type="caution">
    <text evidence="10">The sequence shown here is derived from an EMBL/GenBank/DDBJ whole genome shotgun (WGS) entry which is preliminary data.</text>
</comment>
<evidence type="ECO:0000259" key="9">
    <source>
        <dbReference type="PROSITE" id="PS50865"/>
    </source>
</evidence>
<dbReference type="Gene3D" id="6.10.140.2220">
    <property type="match status" value="1"/>
</dbReference>
<dbReference type="EMBL" id="JARPMG010000001">
    <property type="protein sequence ID" value="KAJ8103952.1"/>
    <property type="molecule type" value="Genomic_DNA"/>
</dbReference>
<protein>
    <recommendedName>
        <fullName evidence="9">MYND-type domain-containing protein</fullName>
    </recommendedName>
</protein>
<evidence type="ECO:0000256" key="3">
    <source>
        <dbReference type="ARBA" id="ARBA00022490"/>
    </source>
</evidence>
<dbReference type="GO" id="GO:0005737">
    <property type="term" value="C:cytoplasm"/>
    <property type="evidence" value="ECO:0007669"/>
    <property type="project" value="UniProtKB-SubCell"/>
</dbReference>
<keyword evidence="3" id="KW-0963">Cytoplasm</keyword>
<evidence type="ECO:0000256" key="8">
    <source>
        <dbReference type="SAM" id="MobiDB-lite"/>
    </source>
</evidence>
<dbReference type="GO" id="GO:0008270">
    <property type="term" value="F:zinc ion binding"/>
    <property type="evidence" value="ECO:0007669"/>
    <property type="project" value="UniProtKB-KW"/>
</dbReference>
<feature type="region of interest" description="Disordered" evidence="8">
    <location>
        <begin position="271"/>
        <end position="330"/>
    </location>
</feature>
<feature type="compositionally biased region" description="Polar residues" evidence="8">
    <location>
        <begin position="368"/>
        <end position="379"/>
    </location>
</feature>
<keyword evidence="6" id="KW-0862">Zinc</keyword>
<organism evidence="10 11">
    <name type="scientific">Lipomyces tetrasporus</name>
    <dbReference type="NCBI Taxonomy" id="54092"/>
    <lineage>
        <taxon>Eukaryota</taxon>
        <taxon>Fungi</taxon>
        <taxon>Dikarya</taxon>
        <taxon>Ascomycota</taxon>
        <taxon>Saccharomycotina</taxon>
        <taxon>Lipomycetes</taxon>
        <taxon>Lipomycetales</taxon>
        <taxon>Lipomycetaceae</taxon>
        <taxon>Lipomyces</taxon>
    </lineage>
</organism>
<feature type="compositionally biased region" description="Polar residues" evidence="8">
    <location>
        <begin position="457"/>
        <end position="466"/>
    </location>
</feature>
<keyword evidence="5 7" id="KW-0863">Zinc-finger</keyword>
<dbReference type="GO" id="GO:0006511">
    <property type="term" value="P:ubiquitin-dependent protein catabolic process"/>
    <property type="evidence" value="ECO:0007669"/>
    <property type="project" value="TreeGrafter"/>
</dbReference>
<feature type="region of interest" description="Disordered" evidence="8">
    <location>
        <begin position="407"/>
        <end position="426"/>
    </location>
</feature>
<evidence type="ECO:0000256" key="2">
    <source>
        <dbReference type="ARBA" id="ARBA00010655"/>
    </source>
</evidence>
<feature type="region of interest" description="Disordered" evidence="8">
    <location>
        <begin position="439"/>
        <end position="466"/>
    </location>
</feature>
<comment type="similarity">
    <text evidence="2">Belongs to the MUB1/samB family.</text>
</comment>
<dbReference type="Gene3D" id="1.25.10.10">
    <property type="entry name" value="Leucine-rich Repeat Variant"/>
    <property type="match status" value="1"/>
</dbReference>
<dbReference type="PANTHER" id="PTHR47442:SF1">
    <property type="entry name" value="MYND-TYPE ZINC FINGER PROTEIN MUB1"/>
    <property type="match status" value="1"/>
</dbReference>
<evidence type="ECO:0000313" key="11">
    <source>
        <dbReference type="Proteomes" id="UP001217417"/>
    </source>
</evidence>
<reference evidence="10" key="1">
    <citation type="submission" date="2023-03" db="EMBL/GenBank/DDBJ databases">
        <title>Near-Complete genome sequence of Lipomyces tetrasporous NRRL Y-64009, an oleaginous yeast capable of growing on lignocellulosic hydrolysates.</title>
        <authorList>
            <consortium name="Lawrence Berkeley National Laboratory"/>
            <person name="Jagtap S.S."/>
            <person name="Liu J.-J."/>
            <person name="Walukiewicz H.E."/>
            <person name="Pangilinan J."/>
            <person name="Lipzen A."/>
            <person name="Ahrendt S."/>
            <person name="Koriabine M."/>
            <person name="Cobaugh K."/>
            <person name="Salamov A."/>
            <person name="Yoshinaga Y."/>
            <person name="Ng V."/>
            <person name="Daum C."/>
            <person name="Grigoriev I.V."/>
            <person name="Slininger P.J."/>
            <person name="Dien B.S."/>
            <person name="Jin Y.-S."/>
            <person name="Rao C.V."/>
        </authorList>
    </citation>
    <scope>NUCLEOTIDE SEQUENCE</scope>
    <source>
        <strain evidence="10">NRRL Y-64009</strain>
    </source>
</reference>
<feature type="domain" description="MYND-type" evidence="9">
    <location>
        <begin position="603"/>
        <end position="644"/>
    </location>
</feature>
<keyword evidence="11" id="KW-1185">Reference proteome</keyword>
<evidence type="ECO:0000256" key="5">
    <source>
        <dbReference type="ARBA" id="ARBA00022771"/>
    </source>
</evidence>
<name>A0AAD7R195_9ASCO</name>
<dbReference type="GO" id="GO:0007163">
    <property type="term" value="P:establishment or maintenance of cell polarity"/>
    <property type="evidence" value="ECO:0007669"/>
    <property type="project" value="TreeGrafter"/>
</dbReference>
<dbReference type="FunFam" id="6.10.140.2220:FF:000003">
    <property type="entry name" value="MYND-type zinc finger protein"/>
    <property type="match status" value="1"/>
</dbReference>
<feature type="region of interest" description="Disordered" evidence="8">
    <location>
        <begin position="172"/>
        <end position="204"/>
    </location>
</feature>
<dbReference type="InterPro" id="IPR051664">
    <property type="entry name" value="MYND-type_zinc_finger"/>
</dbReference>
<dbReference type="GO" id="GO:1990304">
    <property type="term" value="C:MUB1-RAD6-UBR2 ubiquitin ligase complex"/>
    <property type="evidence" value="ECO:0007669"/>
    <property type="project" value="TreeGrafter"/>
</dbReference>
<dbReference type="PROSITE" id="PS50865">
    <property type="entry name" value="ZF_MYND_2"/>
    <property type="match status" value="1"/>
</dbReference>